<reference evidence="2" key="1">
    <citation type="journal article" date="2014" name="Int. J. Syst. Evol. Microbiol.">
        <title>Complete genome sequence of Corynebacterium casei LMG S-19264T (=DSM 44701T), isolated from a smear-ripened cheese.</title>
        <authorList>
            <consortium name="US DOE Joint Genome Institute (JGI-PGF)"/>
            <person name="Walter F."/>
            <person name="Albersmeier A."/>
            <person name="Kalinowski J."/>
            <person name="Ruckert C."/>
        </authorList>
    </citation>
    <scope>NUCLEOTIDE SEQUENCE</scope>
    <source>
        <strain evidence="2">CCM 7897</strain>
    </source>
</reference>
<gene>
    <name evidence="2" type="ORF">GCM10007301_50760</name>
</gene>
<organism evidence="2 3">
    <name type="scientific">Azorhizobium oxalatiphilum</name>
    <dbReference type="NCBI Taxonomy" id="980631"/>
    <lineage>
        <taxon>Bacteria</taxon>
        <taxon>Pseudomonadati</taxon>
        <taxon>Pseudomonadota</taxon>
        <taxon>Alphaproteobacteria</taxon>
        <taxon>Hyphomicrobiales</taxon>
        <taxon>Xanthobacteraceae</taxon>
        <taxon>Azorhizobium</taxon>
    </lineage>
</organism>
<dbReference type="EMBL" id="BMCT01000010">
    <property type="protein sequence ID" value="GGF84630.1"/>
    <property type="molecule type" value="Genomic_DNA"/>
</dbReference>
<sequence length="236" mass="25468">MTGSTGIFNDALTRTLAKRATIVAVDWMTRDLVRMTLEGVALRGAPWAPGQKIQIAMGSIFDTRTYTPINWDTLNGRTAIIGYAHGAGPGSDWLRSAKAGATCDFLGPRTSISKKIKAGPIALFGDETSIALAVALSRDARDLRCFFEVADVEAARSPIAELRLHDARLFARMTGDTHLAAMEAAVAELVACDMSFVLTGKAATVQRLLVALKRHRFPSDRIVTKAYWASGKIGMD</sequence>
<protein>
    <recommendedName>
        <fullName evidence="1">FAD-binding FR-type domain-containing protein</fullName>
    </recommendedName>
</protein>
<dbReference type="SUPFAM" id="SSF63380">
    <property type="entry name" value="Riboflavin synthase domain-like"/>
    <property type="match status" value="1"/>
</dbReference>
<dbReference type="InterPro" id="IPR013113">
    <property type="entry name" value="SIP_FAD-bd"/>
</dbReference>
<dbReference type="InterPro" id="IPR039261">
    <property type="entry name" value="FNR_nucleotide-bd"/>
</dbReference>
<dbReference type="InterPro" id="IPR017927">
    <property type="entry name" value="FAD-bd_FR_type"/>
</dbReference>
<reference evidence="2" key="2">
    <citation type="submission" date="2020-09" db="EMBL/GenBank/DDBJ databases">
        <authorList>
            <person name="Sun Q."/>
            <person name="Sedlacek I."/>
        </authorList>
    </citation>
    <scope>NUCLEOTIDE SEQUENCE</scope>
    <source>
        <strain evidence="2">CCM 7897</strain>
    </source>
</reference>
<dbReference type="PROSITE" id="PS51384">
    <property type="entry name" value="FAD_FR"/>
    <property type="match status" value="1"/>
</dbReference>
<dbReference type="Proteomes" id="UP000606044">
    <property type="component" value="Unassembled WGS sequence"/>
</dbReference>
<dbReference type="InterPro" id="IPR017938">
    <property type="entry name" value="Riboflavin_synthase-like_b-brl"/>
</dbReference>
<accession>A0A917CCR9</accession>
<name>A0A917CCR9_9HYPH</name>
<dbReference type="PANTHER" id="PTHR30157">
    <property type="entry name" value="FERRIC REDUCTASE, NADPH-DEPENDENT"/>
    <property type="match status" value="1"/>
</dbReference>
<dbReference type="InterPro" id="IPR039374">
    <property type="entry name" value="SIP_fam"/>
</dbReference>
<feature type="domain" description="FAD-binding FR-type" evidence="1">
    <location>
        <begin position="15"/>
        <end position="115"/>
    </location>
</feature>
<evidence type="ECO:0000313" key="2">
    <source>
        <dbReference type="EMBL" id="GGF84630.1"/>
    </source>
</evidence>
<keyword evidence="3" id="KW-1185">Reference proteome</keyword>
<dbReference type="Gene3D" id="2.40.30.10">
    <property type="entry name" value="Translation factors"/>
    <property type="match status" value="1"/>
</dbReference>
<dbReference type="PANTHER" id="PTHR30157:SF0">
    <property type="entry name" value="NADPH-DEPENDENT FERRIC-CHELATE REDUCTASE"/>
    <property type="match status" value="1"/>
</dbReference>
<dbReference type="Gene3D" id="3.40.50.80">
    <property type="entry name" value="Nucleotide-binding domain of ferredoxin-NADP reductase (FNR) module"/>
    <property type="match status" value="1"/>
</dbReference>
<evidence type="ECO:0000259" key="1">
    <source>
        <dbReference type="PROSITE" id="PS51384"/>
    </source>
</evidence>
<proteinExistence type="predicted"/>
<dbReference type="Pfam" id="PF08021">
    <property type="entry name" value="FAD_binding_9"/>
    <property type="match status" value="1"/>
</dbReference>
<evidence type="ECO:0000313" key="3">
    <source>
        <dbReference type="Proteomes" id="UP000606044"/>
    </source>
</evidence>
<dbReference type="RefSeq" id="WP_188583665.1">
    <property type="nucleotide sequence ID" value="NZ_BMCT01000010.1"/>
</dbReference>
<dbReference type="AlphaFoldDB" id="A0A917CCR9"/>
<comment type="caution">
    <text evidence="2">The sequence shown here is derived from an EMBL/GenBank/DDBJ whole genome shotgun (WGS) entry which is preliminary data.</text>
</comment>
<dbReference type="GO" id="GO:0016491">
    <property type="term" value="F:oxidoreductase activity"/>
    <property type="evidence" value="ECO:0007669"/>
    <property type="project" value="InterPro"/>
</dbReference>